<dbReference type="CDD" id="cd07041">
    <property type="entry name" value="STAS_RsbR_RsbS_like"/>
    <property type="match status" value="1"/>
</dbReference>
<gene>
    <name evidence="2" type="ORF">QWY14_07495</name>
</gene>
<sequence length="252" mass="28648">MKQAHDYEDWPLPIFQLNRNLTILASSKQARHIFKESPVFTGLLEEGSRQKAVEFLNPANVAEPIELTFISIDGELLVMDVYCKWESGDIANAIAVPKDRQFARVSKQLTHLRTRLSETNYDLLLEKERTDALLQNVRELSAPCIKLDHQRLLIPLFGLIDQQKMETVMPRILESVYRHDGQTVIFDLTAMDDIDTDGLVQLKALFQSLSIMGITISISGVHPKHAKRLHELNTSLHATFAVSLQDVLLNEH</sequence>
<dbReference type="Pfam" id="PF01740">
    <property type="entry name" value="STAS"/>
    <property type="match status" value="1"/>
</dbReference>
<dbReference type="Proteomes" id="UP001172055">
    <property type="component" value="Unassembled WGS sequence"/>
</dbReference>
<name>A0ABT8N167_9BACL</name>
<dbReference type="EMBL" id="JAUJWV010000001">
    <property type="protein sequence ID" value="MDN7241632.1"/>
    <property type="molecule type" value="Genomic_DNA"/>
</dbReference>
<dbReference type="InterPro" id="IPR036513">
    <property type="entry name" value="STAS_dom_sf"/>
</dbReference>
<dbReference type="SUPFAM" id="SSF52091">
    <property type="entry name" value="SpoIIaa-like"/>
    <property type="match status" value="1"/>
</dbReference>
<evidence type="ECO:0000313" key="3">
    <source>
        <dbReference type="Proteomes" id="UP001172055"/>
    </source>
</evidence>
<comment type="caution">
    <text evidence="2">The sequence shown here is derived from an EMBL/GenBank/DDBJ whole genome shotgun (WGS) entry which is preliminary data.</text>
</comment>
<dbReference type="RefSeq" id="WP_301723225.1">
    <property type="nucleotide sequence ID" value="NZ_JAUJWV010000001.1"/>
</dbReference>
<protein>
    <submittedName>
        <fullName evidence="2">STAS domain-containing protein</fullName>
    </submittedName>
</protein>
<dbReference type="Gene3D" id="3.30.750.24">
    <property type="entry name" value="STAS domain"/>
    <property type="match status" value="1"/>
</dbReference>
<evidence type="ECO:0000313" key="2">
    <source>
        <dbReference type="EMBL" id="MDN7241632.1"/>
    </source>
</evidence>
<dbReference type="InterPro" id="IPR002645">
    <property type="entry name" value="STAS_dom"/>
</dbReference>
<reference evidence="2 3" key="1">
    <citation type="submission" date="2023-06" db="EMBL/GenBank/DDBJ databases">
        <title>Novel species in genus Planococcus.</title>
        <authorList>
            <person name="Ning S."/>
        </authorList>
    </citation>
    <scope>NUCLEOTIDE SEQUENCE [LARGE SCALE GENOMIC DNA]</scope>
    <source>
        <strain evidence="2 3">N028</strain>
    </source>
</reference>
<dbReference type="PANTHER" id="PTHR33745:SF1">
    <property type="entry name" value="RSBT ANTAGONIST PROTEIN RSBS"/>
    <property type="match status" value="1"/>
</dbReference>
<dbReference type="PROSITE" id="PS50801">
    <property type="entry name" value="STAS"/>
    <property type="match status" value="1"/>
</dbReference>
<dbReference type="InterPro" id="IPR051932">
    <property type="entry name" value="Bact_StressResp_Reg"/>
</dbReference>
<proteinExistence type="predicted"/>
<keyword evidence="3" id="KW-1185">Reference proteome</keyword>
<evidence type="ECO:0000259" key="1">
    <source>
        <dbReference type="PROSITE" id="PS50801"/>
    </source>
</evidence>
<feature type="domain" description="STAS" evidence="1">
    <location>
        <begin position="152"/>
        <end position="229"/>
    </location>
</feature>
<dbReference type="PANTHER" id="PTHR33745">
    <property type="entry name" value="RSBT ANTAGONIST PROTEIN RSBS-RELATED"/>
    <property type="match status" value="1"/>
</dbReference>
<accession>A0ABT8N167</accession>
<organism evidence="2 3">
    <name type="scientific">Planococcus shixiaomingii</name>
    <dbReference type="NCBI Taxonomy" id="3058393"/>
    <lineage>
        <taxon>Bacteria</taxon>
        <taxon>Bacillati</taxon>
        <taxon>Bacillota</taxon>
        <taxon>Bacilli</taxon>
        <taxon>Bacillales</taxon>
        <taxon>Caryophanaceae</taxon>
        <taxon>Planococcus</taxon>
    </lineage>
</organism>